<name>A0AAE1WWN7_9LAMI</name>
<dbReference type="EMBL" id="JACGWL010000006">
    <property type="protein sequence ID" value="KAK4400604.1"/>
    <property type="molecule type" value="Genomic_DNA"/>
</dbReference>
<gene>
    <name evidence="1" type="ORF">Sango_1166500</name>
</gene>
<comment type="caution">
    <text evidence="1">The sequence shown here is derived from an EMBL/GenBank/DDBJ whole genome shotgun (WGS) entry which is preliminary data.</text>
</comment>
<reference evidence="1" key="2">
    <citation type="journal article" date="2024" name="Plant">
        <title>Genomic evolution and insights into agronomic trait innovations of Sesamum species.</title>
        <authorList>
            <person name="Miao H."/>
            <person name="Wang L."/>
            <person name="Qu L."/>
            <person name="Liu H."/>
            <person name="Sun Y."/>
            <person name="Le M."/>
            <person name="Wang Q."/>
            <person name="Wei S."/>
            <person name="Zheng Y."/>
            <person name="Lin W."/>
            <person name="Duan Y."/>
            <person name="Cao H."/>
            <person name="Xiong S."/>
            <person name="Wang X."/>
            <person name="Wei L."/>
            <person name="Li C."/>
            <person name="Ma Q."/>
            <person name="Ju M."/>
            <person name="Zhao R."/>
            <person name="Li G."/>
            <person name="Mu C."/>
            <person name="Tian Q."/>
            <person name="Mei H."/>
            <person name="Zhang T."/>
            <person name="Gao T."/>
            <person name="Zhang H."/>
        </authorList>
    </citation>
    <scope>NUCLEOTIDE SEQUENCE</scope>
    <source>
        <strain evidence="1">K16</strain>
    </source>
</reference>
<dbReference type="AlphaFoldDB" id="A0AAE1WWN7"/>
<proteinExistence type="predicted"/>
<sequence length="150" mass="17731">MAKSVRILLAIAAWYDYEIWHMDVKQPFSIVTLRKRSLWISQRVSLLLEKNRKFVTFKGPSMASNKFQKVGTRILMKSYRDMISSRTSMIFLYIRRRYHLLREMVSKDDIRMERASSTENTADPLTKPMSQIAHAQHLDEMGLRSMGDWL</sequence>
<evidence type="ECO:0000313" key="2">
    <source>
        <dbReference type="Proteomes" id="UP001289374"/>
    </source>
</evidence>
<reference evidence="1" key="1">
    <citation type="submission" date="2020-06" db="EMBL/GenBank/DDBJ databases">
        <authorList>
            <person name="Li T."/>
            <person name="Hu X."/>
            <person name="Zhang T."/>
            <person name="Song X."/>
            <person name="Zhang H."/>
            <person name="Dai N."/>
            <person name="Sheng W."/>
            <person name="Hou X."/>
            <person name="Wei L."/>
        </authorList>
    </citation>
    <scope>NUCLEOTIDE SEQUENCE</scope>
    <source>
        <strain evidence="1">K16</strain>
        <tissue evidence="1">Leaf</tissue>
    </source>
</reference>
<accession>A0AAE1WWN7</accession>
<organism evidence="1 2">
    <name type="scientific">Sesamum angolense</name>
    <dbReference type="NCBI Taxonomy" id="2727404"/>
    <lineage>
        <taxon>Eukaryota</taxon>
        <taxon>Viridiplantae</taxon>
        <taxon>Streptophyta</taxon>
        <taxon>Embryophyta</taxon>
        <taxon>Tracheophyta</taxon>
        <taxon>Spermatophyta</taxon>
        <taxon>Magnoliopsida</taxon>
        <taxon>eudicotyledons</taxon>
        <taxon>Gunneridae</taxon>
        <taxon>Pentapetalae</taxon>
        <taxon>asterids</taxon>
        <taxon>lamiids</taxon>
        <taxon>Lamiales</taxon>
        <taxon>Pedaliaceae</taxon>
        <taxon>Sesamum</taxon>
    </lineage>
</organism>
<protein>
    <submittedName>
        <fullName evidence="1">Uncharacterized protein</fullName>
    </submittedName>
</protein>
<evidence type="ECO:0000313" key="1">
    <source>
        <dbReference type="EMBL" id="KAK4400604.1"/>
    </source>
</evidence>
<keyword evidence="2" id="KW-1185">Reference proteome</keyword>
<dbReference type="Proteomes" id="UP001289374">
    <property type="component" value="Unassembled WGS sequence"/>
</dbReference>